<protein>
    <recommendedName>
        <fullName evidence="17">Cytochrome P450</fullName>
    </recommendedName>
</protein>
<evidence type="ECO:0000256" key="12">
    <source>
        <dbReference type="ARBA" id="ARBA00023136"/>
    </source>
</evidence>
<keyword evidence="8" id="KW-0492">Microsome</keyword>
<reference evidence="15 16" key="1">
    <citation type="journal article" date="2018" name="Elife">
        <title>Firefly genomes illuminate parallel origins of bioluminescence in beetles.</title>
        <authorList>
            <person name="Fallon T.R."/>
            <person name="Lower S.E."/>
            <person name="Chang C.H."/>
            <person name="Bessho-Uehara M."/>
            <person name="Martin G.J."/>
            <person name="Bewick A.J."/>
            <person name="Behringer M."/>
            <person name="Debat H.J."/>
            <person name="Wong I."/>
            <person name="Day J.C."/>
            <person name="Suvorov A."/>
            <person name="Silva C.J."/>
            <person name="Stanger-Hall K.F."/>
            <person name="Hall D.W."/>
            <person name="Schmitz R.J."/>
            <person name="Nelson D.R."/>
            <person name="Lewis S.M."/>
            <person name="Shigenobu S."/>
            <person name="Bybee S.M."/>
            <person name="Larracuente A.M."/>
            <person name="Oba Y."/>
            <person name="Weng J.K."/>
        </authorList>
    </citation>
    <scope>NUCLEOTIDE SEQUENCE [LARGE SCALE GENOMIC DNA]</scope>
    <source>
        <strain evidence="15">1611_PpyrPB1</strain>
        <tissue evidence="15">Whole body</tissue>
    </source>
</reference>
<dbReference type="GO" id="GO:0016705">
    <property type="term" value="F:oxidoreductase activity, acting on paired donors, with incorporation or reduction of molecular oxygen"/>
    <property type="evidence" value="ECO:0007669"/>
    <property type="project" value="InterPro"/>
</dbReference>
<accession>A0A5N4AK09</accession>
<dbReference type="PRINTS" id="PR00385">
    <property type="entry name" value="P450"/>
</dbReference>
<dbReference type="OrthoDB" id="2789670at2759"/>
<feature type="binding site" description="axial binding residue" evidence="13">
    <location>
        <position position="436"/>
    </location>
    <ligand>
        <name>heme</name>
        <dbReference type="ChEBI" id="CHEBI:30413"/>
    </ligand>
    <ligandPart>
        <name>Fe</name>
        <dbReference type="ChEBI" id="CHEBI:18248"/>
    </ligandPart>
</feature>
<evidence type="ECO:0008006" key="17">
    <source>
        <dbReference type="Google" id="ProtNLM"/>
    </source>
</evidence>
<evidence type="ECO:0000256" key="11">
    <source>
        <dbReference type="ARBA" id="ARBA00023033"/>
    </source>
</evidence>
<keyword evidence="10 13" id="KW-0408">Iron</keyword>
<comment type="subcellular location">
    <subcellularLocation>
        <location evidence="3">Endoplasmic reticulum membrane</location>
        <topology evidence="3">Peripheral membrane protein</topology>
    </subcellularLocation>
    <subcellularLocation>
        <location evidence="2">Microsome membrane</location>
        <topology evidence="2">Peripheral membrane protein</topology>
    </subcellularLocation>
</comment>
<dbReference type="InterPro" id="IPR001128">
    <property type="entry name" value="Cyt_P450"/>
</dbReference>
<dbReference type="InterPro" id="IPR002401">
    <property type="entry name" value="Cyt_P450_E_grp-I"/>
</dbReference>
<dbReference type="FunFam" id="1.10.630.10:FF:000182">
    <property type="entry name" value="Cytochrome P450 3A4"/>
    <property type="match status" value="1"/>
</dbReference>
<dbReference type="GO" id="GO:0005506">
    <property type="term" value="F:iron ion binding"/>
    <property type="evidence" value="ECO:0007669"/>
    <property type="project" value="InterPro"/>
</dbReference>
<dbReference type="GO" id="GO:0005789">
    <property type="term" value="C:endoplasmic reticulum membrane"/>
    <property type="evidence" value="ECO:0007669"/>
    <property type="project" value="UniProtKB-SubCell"/>
</dbReference>
<dbReference type="InterPro" id="IPR017972">
    <property type="entry name" value="Cyt_P450_CS"/>
</dbReference>
<organism evidence="15 16">
    <name type="scientific">Photinus pyralis</name>
    <name type="common">Common eastern firefly</name>
    <name type="synonym">Lampyris pyralis</name>
    <dbReference type="NCBI Taxonomy" id="7054"/>
    <lineage>
        <taxon>Eukaryota</taxon>
        <taxon>Metazoa</taxon>
        <taxon>Ecdysozoa</taxon>
        <taxon>Arthropoda</taxon>
        <taxon>Hexapoda</taxon>
        <taxon>Insecta</taxon>
        <taxon>Pterygota</taxon>
        <taxon>Neoptera</taxon>
        <taxon>Endopterygota</taxon>
        <taxon>Coleoptera</taxon>
        <taxon>Polyphaga</taxon>
        <taxon>Elateriformia</taxon>
        <taxon>Elateroidea</taxon>
        <taxon>Lampyridae</taxon>
        <taxon>Lampyrinae</taxon>
        <taxon>Photinus</taxon>
    </lineage>
</organism>
<dbReference type="Gene3D" id="1.10.630.10">
    <property type="entry name" value="Cytochrome P450"/>
    <property type="match status" value="1"/>
</dbReference>
<dbReference type="InterPro" id="IPR050476">
    <property type="entry name" value="Insect_CytP450_Detox"/>
</dbReference>
<dbReference type="InParanoid" id="A0A5N4AK09"/>
<dbReference type="Proteomes" id="UP000327044">
    <property type="component" value="Unassembled WGS sequence"/>
</dbReference>
<keyword evidence="9 14" id="KW-0560">Oxidoreductase</keyword>
<evidence type="ECO:0000256" key="14">
    <source>
        <dbReference type="RuleBase" id="RU000461"/>
    </source>
</evidence>
<dbReference type="Pfam" id="PF00067">
    <property type="entry name" value="p450"/>
    <property type="match status" value="1"/>
</dbReference>
<keyword evidence="12" id="KW-0472">Membrane</keyword>
<dbReference type="PROSITE" id="PS00086">
    <property type="entry name" value="CYTOCHROME_P450"/>
    <property type="match status" value="1"/>
</dbReference>
<sequence length="495" mass="56776">MYLLTAIIFVSIIICLCLYIKKRNSYWKNLGVPYAEPTLLFGNLLALLQIKSSAFWFRNLYESTNHLFYGFFFTLNTPALLIRDPELIKQMFVKNSDFFAHRLGGQNCNHDKMGVNSMFFMKSPTWKIVRKALVPFFSPYKLANLSTIVFKTGDNLVAYIESEMTTKPSIDVPMMASMYTSDIIGTGLFGLSAESLTHKNTRYYVLSEMLAKESLATLIERFCFGVFPRVAQFLKMRFFDKTSTQILKRILVNTMEQRKSSTYVRGDFLDLLNSVERRHGEILKHDELVAQAFQMHFAAHTSTNTIILALHEICLHPHVQARLRQEITQVLSKHEVLSLRVLYDMVYLDMVVSETLRKHPIAPILERVCTKSYTIPDTNIVIKKGLPCFVSVYGLHHNSEFFPNPEKFDPERFSPENRPNIVSGSYLPFGIGPRNCIATRLGLLTVKVALMKIIHNFEIELGATEDREIGYDPLCLFIGPNKNSSIMKFKPVRRG</sequence>
<gene>
    <name evidence="15" type="ORF">PPYR_08650</name>
</gene>
<evidence type="ECO:0000256" key="2">
    <source>
        <dbReference type="ARBA" id="ARBA00004174"/>
    </source>
</evidence>
<dbReference type="CDD" id="cd11056">
    <property type="entry name" value="CYP6-like"/>
    <property type="match status" value="1"/>
</dbReference>
<dbReference type="PANTHER" id="PTHR24292">
    <property type="entry name" value="CYTOCHROME P450"/>
    <property type="match status" value="1"/>
</dbReference>
<evidence type="ECO:0000256" key="5">
    <source>
        <dbReference type="ARBA" id="ARBA00022617"/>
    </source>
</evidence>
<evidence type="ECO:0000256" key="1">
    <source>
        <dbReference type="ARBA" id="ARBA00001971"/>
    </source>
</evidence>
<evidence type="ECO:0000313" key="15">
    <source>
        <dbReference type="EMBL" id="KAB0797657.1"/>
    </source>
</evidence>
<dbReference type="GO" id="GO:0020037">
    <property type="term" value="F:heme binding"/>
    <property type="evidence" value="ECO:0007669"/>
    <property type="project" value="InterPro"/>
</dbReference>
<keyword evidence="5 13" id="KW-0349">Heme</keyword>
<evidence type="ECO:0000256" key="4">
    <source>
        <dbReference type="ARBA" id="ARBA00010617"/>
    </source>
</evidence>
<comment type="cofactor">
    <cofactor evidence="1 13">
        <name>heme</name>
        <dbReference type="ChEBI" id="CHEBI:30413"/>
    </cofactor>
</comment>
<comment type="caution">
    <text evidence="15">The sequence shown here is derived from an EMBL/GenBank/DDBJ whole genome shotgun (WGS) entry which is preliminary data.</text>
</comment>
<dbReference type="PRINTS" id="PR00463">
    <property type="entry name" value="EP450I"/>
</dbReference>
<keyword evidence="6 13" id="KW-0479">Metal-binding</keyword>
<name>A0A5N4AK09_PHOPY</name>
<dbReference type="EMBL" id="VVIM01000006">
    <property type="protein sequence ID" value="KAB0797657.1"/>
    <property type="molecule type" value="Genomic_DNA"/>
</dbReference>
<evidence type="ECO:0000313" key="16">
    <source>
        <dbReference type="Proteomes" id="UP000327044"/>
    </source>
</evidence>
<comment type="similarity">
    <text evidence="4 14">Belongs to the cytochrome P450 family.</text>
</comment>
<dbReference type="InterPro" id="IPR036396">
    <property type="entry name" value="Cyt_P450_sf"/>
</dbReference>
<evidence type="ECO:0000256" key="6">
    <source>
        <dbReference type="ARBA" id="ARBA00022723"/>
    </source>
</evidence>
<dbReference type="PANTHER" id="PTHR24292:SF45">
    <property type="entry name" value="CYTOCHROME P450 6G1-RELATED"/>
    <property type="match status" value="1"/>
</dbReference>
<evidence type="ECO:0000256" key="8">
    <source>
        <dbReference type="ARBA" id="ARBA00022848"/>
    </source>
</evidence>
<evidence type="ECO:0000256" key="7">
    <source>
        <dbReference type="ARBA" id="ARBA00022824"/>
    </source>
</evidence>
<proteinExistence type="inferred from homology"/>
<dbReference type="SUPFAM" id="SSF48264">
    <property type="entry name" value="Cytochrome P450"/>
    <property type="match status" value="1"/>
</dbReference>
<keyword evidence="7" id="KW-0256">Endoplasmic reticulum</keyword>
<evidence type="ECO:0000256" key="9">
    <source>
        <dbReference type="ARBA" id="ARBA00023002"/>
    </source>
</evidence>
<evidence type="ECO:0000256" key="13">
    <source>
        <dbReference type="PIRSR" id="PIRSR602401-1"/>
    </source>
</evidence>
<dbReference type="AlphaFoldDB" id="A0A5N4AK09"/>
<dbReference type="GO" id="GO:0004497">
    <property type="term" value="F:monooxygenase activity"/>
    <property type="evidence" value="ECO:0007669"/>
    <property type="project" value="UniProtKB-KW"/>
</dbReference>
<evidence type="ECO:0000256" key="3">
    <source>
        <dbReference type="ARBA" id="ARBA00004406"/>
    </source>
</evidence>
<evidence type="ECO:0000256" key="10">
    <source>
        <dbReference type="ARBA" id="ARBA00023004"/>
    </source>
</evidence>
<keyword evidence="16" id="KW-1185">Reference proteome</keyword>
<keyword evidence="11 14" id="KW-0503">Monooxygenase</keyword>